<sequence>MTVIDRLSAKRIELEVRLSNSYQNGSQRGETLKYKIKKIEELIDAYQSTPPPINFSEAEEILNQQVGFSELKEKILNSWKIKGYCEQKNIKKDPLILCLIGPYGVGKTTLAALLARALKKEFFAVALGGTTDNSLLLGANENSSGTEIGQLTKALVETKTHDPLILLDEIDKVNSFGGNSAIHNCLNAVLDPEQNKEILDYYLDVKLDFSQATFVVTANDLDKIPKYLLSRTSLIIELPGYNLEQKREIARQFIQNLNQNNLEITPEALETLINKTKEKAEEVDQGKLESKIKIEPEMVHKIIPYDFFNIDLEDNQENDKKQLEILRRELEKFKEKKNNQVELKGIRLNSLLVLRQMRGQFTDQEYQEYEGKINVASSREEIEVIVKEFLLKIRQKAASPKPGLQKPEERNKILLIVVIIVLMASGVYGIIKSLAFFGEKEKKNRL</sequence>
<name>A0ACA9LHG3_9GLOM</name>
<accession>A0ACA9LHG3</accession>
<evidence type="ECO:0000313" key="2">
    <source>
        <dbReference type="Proteomes" id="UP000789366"/>
    </source>
</evidence>
<dbReference type="EMBL" id="CAJVPW010003874">
    <property type="protein sequence ID" value="CAG8531030.1"/>
    <property type="molecule type" value="Genomic_DNA"/>
</dbReference>
<protein>
    <submittedName>
        <fullName evidence="1">7027_t:CDS:1</fullName>
    </submittedName>
</protein>
<gene>
    <name evidence="1" type="ORF">SPELUC_LOCUS4366</name>
</gene>
<keyword evidence="2" id="KW-1185">Reference proteome</keyword>
<proteinExistence type="predicted"/>
<reference evidence="1" key="1">
    <citation type="submission" date="2021-06" db="EMBL/GenBank/DDBJ databases">
        <authorList>
            <person name="Kallberg Y."/>
            <person name="Tangrot J."/>
            <person name="Rosling A."/>
        </authorList>
    </citation>
    <scope>NUCLEOTIDE SEQUENCE</scope>
    <source>
        <strain evidence="1">28 12/20/2015</strain>
    </source>
</reference>
<evidence type="ECO:0000313" key="1">
    <source>
        <dbReference type="EMBL" id="CAG8531030.1"/>
    </source>
</evidence>
<dbReference type="Proteomes" id="UP000789366">
    <property type="component" value="Unassembled WGS sequence"/>
</dbReference>
<comment type="caution">
    <text evidence="1">The sequence shown here is derived from an EMBL/GenBank/DDBJ whole genome shotgun (WGS) entry which is preliminary data.</text>
</comment>
<organism evidence="1 2">
    <name type="scientific">Cetraspora pellucida</name>
    <dbReference type="NCBI Taxonomy" id="1433469"/>
    <lineage>
        <taxon>Eukaryota</taxon>
        <taxon>Fungi</taxon>
        <taxon>Fungi incertae sedis</taxon>
        <taxon>Mucoromycota</taxon>
        <taxon>Glomeromycotina</taxon>
        <taxon>Glomeromycetes</taxon>
        <taxon>Diversisporales</taxon>
        <taxon>Gigasporaceae</taxon>
        <taxon>Cetraspora</taxon>
    </lineage>
</organism>